<sequence length="78" mass="8483">MGEPGVDYWRTPDRVLRQAPHKAPEPTSAGRCLSGLSASRPRPEIKACEVTGHARTRLEEDGEAEGARGGTRSWRCPA</sequence>
<protein>
    <submittedName>
        <fullName evidence="2">Uncharacterized protein</fullName>
    </submittedName>
</protein>
<reference evidence="3" key="1">
    <citation type="journal article" date="2015" name="J. Biotechnol.">
        <title>Complete genome sequence of Streptomyces ambofaciens ATCC 23877, the spiramycin producer.</title>
        <authorList>
            <person name="Thibessard A."/>
            <person name="Haas D."/>
            <person name="Gerbaud C."/>
            <person name="Aigle B."/>
            <person name="Lautru S."/>
            <person name="Pernodet J.L."/>
            <person name="Leblond P."/>
        </authorList>
    </citation>
    <scope>NUCLEOTIDE SEQUENCE [LARGE SCALE GENOMIC DNA]</scope>
    <source>
        <strain evidence="3">ATCC 23877 / 3486 / DSM 40053 / JCM 4204 / NBRC 12836 / NRRL B-2516</strain>
    </source>
</reference>
<organism evidence="2 3">
    <name type="scientific">Streptomyces ambofaciens (strain ATCC 23877 / 3486 / DSM 40053 / JCM 4204 / NBRC 12836 / NRRL B-2516)</name>
    <dbReference type="NCBI Taxonomy" id="278992"/>
    <lineage>
        <taxon>Bacteria</taxon>
        <taxon>Bacillati</taxon>
        <taxon>Actinomycetota</taxon>
        <taxon>Actinomycetes</taxon>
        <taxon>Kitasatosporales</taxon>
        <taxon>Streptomycetaceae</taxon>
        <taxon>Streptomyces</taxon>
    </lineage>
</organism>
<feature type="region of interest" description="Disordered" evidence="1">
    <location>
        <begin position="18"/>
        <end position="43"/>
    </location>
</feature>
<feature type="region of interest" description="Disordered" evidence="1">
    <location>
        <begin position="57"/>
        <end position="78"/>
    </location>
</feature>
<dbReference type="AlphaFoldDB" id="A0A0K2AX32"/>
<gene>
    <name evidence="2" type="ORF">SAM23877_4347</name>
</gene>
<name>A0A0K2AX32_STRA7</name>
<evidence type="ECO:0000313" key="2">
    <source>
        <dbReference type="EMBL" id="AKZ57392.1"/>
    </source>
</evidence>
<accession>A0A0K2AX32</accession>
<dbReference type="EMBL" id="CP012382">
    <property type="protein sequence ID" value="AKZ57392.1"/>
    <property type="molecule type" value="Genomic_DNA"/>
</dbReference>
<proteinExistence type="predicted"/>
<dbReference type="Proteomes" id="UP000061018">
    <property type="component" value="Chromosome"/>
</dbReference>
<evidence type="ECO:0000313" key="3">
    <source>
        <dbReference type="Proteomes" id="UP000061018"/>
    </source>
</evidence>
<evidence type="ECO:0000256" key="1">
    <source>
        <dbReference type="SAM" id="MobiDB-lite"/>
    </source>
</evidence>
<dbReference type="KEGG" id="samb:SAM23877_4347"/>